<reference evidence="3 4" key="1">
    <citation type="submission" date="2022-12" db="EMBL/GenBank/DDBJ databases">
        <authorList>
            <person name="Muema E."/>
        </authorList>
    </citation>
    <scope>NUCLEOTIDE SEQUENCE [LARGE SCALE GENOMIC DNA]</scope>
    <source>
        <strain evidence="4">1326</strain>
    </source>
</reference>
<evidence type="ECO:0000259" key="2">
    <source>
        <dbReference type="Pfam" id="PF00248"/>
    </source>
</evidence>
<evidence type="ECO:0000256" key="1">
    <source>
        <dbReference type="ARBA" id="ARBA00023002"/>
    </source>
</evidence>
<feature type="domain" description="NADP-dependent oxidoreductase" evidence="2">
    <location>
        <begin position="16"/>
        <end position="343"/>
    </location>
</feature>
<dbReference type="InterPro" id="IPR023210">
    <property type="entry name" value="NADP_OxRdtase_dom"/>
</dbReference>
<dbReference type="SUPFAM" id="SSF51430">
    <property type="entry name" value="NAD(P)-linked oxidoreductase"/>
    <property type="match status" value="1"/>
</dbReference>
<dbReference type="PANTHER" id="PTHR43364:SF4">
    <property type="entry name" value="NAD(P)-LINKED OXIDOREDUCTASE SUPERFAMILY PROTEIN"/>
    <property type="match status" value="1"/>
</dbReference>
<dbReference type="EMBL" id="JAPYKS010000022">
    <property type="protein sequence ID" value="MEI9412039.1"/>
    <property type="molecule type" value="Genomic_DNA"/>
</dbReference>
<evidence type="ECO:0000313" key="4">
    <source>
        <dbReference type="Proteomes" id="UP001387293"/>
    </source>
</evidence>
<dbReference type="NCBIfam" id="NF007912">
    <property type="entry name" value="PRK10625.1"/>
    <property type="match status" value="1"/>
</dbReference>
<dbReference type="Proteomes" id="UP001387293">
    <property type="component" value="Unassembled WGS sequence"/>
</dbReference>
<gene>
    <name evidence="3" type="ORF">O7A60_25240</name>
</gene>
<organism evidence="3 4">
    <name type="scientific">Mesorhizobium salmacidum</name>
    <dbReference type="NCBI Taxonomy" id="3015171"/>
    <lineage>
        <taxon>Bacteria</taxon>
        <taxon>Pseudomonadati</taxon>
        <taxon>Pseudomonadota</taxon>
        <taxon>Alphaproteobacteria</taxon>
        <taxon>Hyphomicrobiales</taxon>
        <taxon>Phyllobacteriaceae</taxon>
        <taxon>Mesorhizobium</taxon>
    </lineage>
</organism>
<dbReference type="RefSeq" id="WP_337108484.1">
    <property type="nucleotide sequence ID" value="NZ_JAPYKS010000022.1"/>
</dbReference>
<sequence length="352" mass="38971">MQYRELGSSGLKVSALGLGTMSWGEQNTEAEAHAQLDAALEAGINLVDTAEMYPVPPRAETHGLSEAYIGSWLSNNTGRREDIVLATKAVGPVRAGKANLPYVREGRVSYTRANLFEALDASLQRLQTDYIDLYQLHWPDRSTNVFQSLDYQYELDEDTVPIRETLEALDALVKSGRVRHIGLCNETPWGLARFLHQAELHGLARVISIQNPYNLLNVDFENGLAEMAQRERVGLLAYSPLAMGTLTGKYMGGQRPAGSRLDLFKRFFRYSNERAEQAALAYTTLFREHGIDPVHGALAFVTNRPFVACTLVGATSVLQLKHNLASVDVKLSREVLDGIQAIYQRYGTSPAA</sequence>
<evidence type="ECO:0000313" key="3">
    <source>
        <dbReference type="EMBL" id="MEI9412039.1"/>
    </source>
</evidence>
<dbReference type="Pfam" id="PF00248">
    <property type="entry name" value="Aldo_ket_red"/>
    <property type="match status" value="1"/>
</dbReference>
<keyword evidence="1" id="KW-0560">Oxidoreductase</keyword>
<dbReference type="PANTHER" id="PTHR43364">
    <property type="entry name" value="NADH-SPECIFIC METHYLGLYOXAL REDUCTASE-RELATED"/>
    <property type="match status" value="1"/>
</dbReference>
<dbReference type="Gene3D" id="3.20.20.100">
    <property type="entry name" value="NADP-dependent oxidoreductase domain"/>
    <property type="match status" value="1"/>
</dbReference>
<protein>
    <submittedName>
        <fullName evidence="3">NADP(H)-dependent aldo-keto reductase</fullName>
    </submittedName>
</protein>
<dbReference type="InterPro" id="IPR050523">
    <property type="entry name" value="AKR_Detox_Biosynth"/>
</dbReference>
<name>A0ABU8L509_9HYPH</name>
<comment type="caution">
    <text evidence="3">The sequence shown here is derived from an EMBL/GenBank/DDBJ whole genome shotgun (WGS) entry which is preliminary data.</text>
</comment>
<keyword evidence="4" id="KW-1185">Reference proteome</keyword>
<dbReference type="InterPro" id="IPR036812">
    <property type="entry name" value="NAD(P)_OxRdtase_dom_sf"/>
</dbReference>
<accession>A0ABU8L509</accession>
<dbReference type="CDD" id="cd19094">
    <property type="entry name" value="AKR_Tas-like"/>
    <property type="match status" value="1"/>
</dbReference>
<proteinExistence type="predicted"/>